<evidence type="ECO:0000256" key="5">
    <source>
        <dbReference type="RuleBase" id="RU361140"/>
    </source>
</evidence>
<name>A0ABU1JAN9_9MICC</name>
<dbReference type="InterPro" id="IPR045155">
    <property type="entry name" value="Beta-lactam_cat"/>
</dbReference>
<evidence type="ECO:0000259" key="6">
    <source>
        <dbReference type="Pfam" id="PF13354"/>
    </source>
</evidence>
<evidence type="ECO:0000256" key="2">
    <source>
        <dbReference type="ARBA" id="ARBA00012865"/>
    </source>
</evidence>
<dbReference type="InterPro" id="IPR012338">
    <property type="entry name" value="Beta-lactam/transpept-like"/>
</dbReference>
<accession>A0ABU1JAN9</accession>
<dbReference type="InterPro" id="IPR023650">
    <property type="entry name" value="Beta-lactam_class-A_AS"/>
</dbReference>
<keyword evidence="4 5" id="KW-0046">Antibiotic resistance</keyword>
<keyword evidence="3 5" id="KW-0378">Hydrolase</keyword>
<evidence type="ECO:0000256" key="3">
    <source>
        <dbReference type="ARBA" id="ARBA00022801"/>
    </source>
</evidence>
<reference evidence="7 8" key="1">
    <citation type="submission" date="2023-07" db="EMBL/GenBank/DDBJ databases">
        <title>Sequencing the genomes of 1000 actinobacteria strains.</title>
        <authorList>
            <person name="Klenk H.-P."/>
        </authorList>
    </citation>
    <scope>NUCLEOTIDE SEQUENCE [LARGE SCALE GENOMIC DNA]</scope>
    <source>
        <strain evidence="7 8">DSM 14555</strain>
    </source>
</reference>
<evidence type="ECO:0000313" key="7">
    <source>
        <dbReference type="EMBL" id="MDR6269200.1"/>
    </source>
</evidence>
<comment type="caution">
    <text evidence="7">The sequence shown here is derived from an EMBL/GenBank/DDBJ whole genome shotgun (WGS) entry which is preliminary data.</text>
</comment>
<dbReference type="GO" id="GO:0008800">
    <property type="term" value="F:beta-lactamase activity"/>
    <property type="evidence" value="ECO:0007669"/>
    <property type="project" value="UniProtKB-EC"/>
</dbReference>
<proteinExistence type="inferred from homology"/>
<keyword evidence="8" id="KW-1185">Reference proteome</keyword>
<dbReference type="Pfam" id="PF13354">
    <property type="entry name" value="Beta-lactamase2"/>
    <property type="match status" value="1"/>
</dbReference>
<dbReference type="Proteomes" id="UP001185069">
    <property type="component" value="Unassembled WGS sequence"/>
</dbReference>
<dbReference type="PANTHER" id="PTHR35333:SF3">
    <property type="entry name" value="BETA-LACTAMASE-TYPE TRANSPEPTIDASE FOLD CONTAINING PROTEIN"/>
    <property type="match status" value="1"/>
</dbReference>
<dbReference type="InterPro" id="IPR000871">
    <property type="entry name" value="Beta-lactam_class-A"/>
</dbReference>
<dbReference type="PROSITE" id="PS00146">
    <property type="entry name" value="BETA_LACTAMASE_A"/>
    <property type="match status" value="1"/>
</dbReference>
<dbReference type="SUPFAM" id="SSF56601">
    <property type="entry name" value="beta-lactamase/transpeptidase-like"/>
    <property type="match status" value="1"/>
</dbReference>
<dbReference type="EMBL" id="JAVDQF010000001">
    <property type="protein sequence ID" value="MDR6269200.1"/>
    <property type="molecule type" value="Genomic_DNA"/>
</dbReference>
<feature type="domain" description="Beta-lactamase class A catalytic" evidence="6">
    <location>
        <begin position="29"/>
        <end position="272"/>
    </location>
</feature>
<dbReference type="EC" id="3.5.2.6" evidence="2 5"/>
<gene>
    <name evidence="7" type="ORF">JOE69_001438</name>
</gene>
<dbReference type="Gene3D" id="3.40.710.10">
    <property type="entry name" value="DD-peptidase/beta-lactamase superfamily"/>
    <property type="match status" value="1"/>
</dbReference>
<comment type="catalytic activity">
    <reaction evidence="5">
        <text>a beta-lactam + H2O = a substituted beta-amino acid</text>
        <dbReference type="Rhea" id="RHEA:20401"/>
        <dbReference type="ChEBI" id="CHEBI:15377"/>
        <dbReference type="ChEBI" id="CHEBI:35627"/>
        <dbReference type="ChEBI" id="CHEBI:140347"/>
        <dbReference type="EC" id="3.5.2.6"/>
    </reaction>
</comment>
<comment type="similarity">
    <text evidence="1 5">Belongs to the class-A beta-lactamase family.</text>
</comment>
<dbReference type="PANTHER" id="PTHR35333">
    <property type="entry name" value="BETA-LACTAMASE"/>
    <property type="match status" value="1"/>
</dbReference>
<organism evidence="7 8">
    <name type="scientific">Arthrobacter russicus</name>
    <dbReference type="NCBI Taxonomy" id="172040"/>
    <lineage>
        <taxon>Bacteria</taxon>
        <taxon>Bacillati</taxon>
        <taxon>Actinomycetota</taxon>
        <taxon>Actinomycetes</taxon>
        <taxon>Micrococcales</taxon>
        <taxon>Micrococcaceae</taxon>
        <taxon>Arthrobacter</taxon>
    </lineage>
</organism>
<dbReference type="RefSeq" id="WP_309797333.1">
    <property type="nucleotide sequence ID" value="NZ_BAAAHY010000001.1"/>
</dbReference>
<evidence type="ECO:0000256" key="4">
    <source>
        <dbReference type="ARBA" id="ARBA00023251"/>
    </source>
</evidence>
<sequence length="304" mass="32776">MSTEQLQRSGTAAVLRAKEHLRTAGLAAGVLVRDLATGAELGIDTERKFPLASVVKLPLALAVLYDIEHGRLDPAELVQCDPRCRLDGPTGLSRFRGPAWITLPDLAFLAVTTSDNTAAELLFERCPPARINQVLLNYGVADVVVRHTLTELQRTVADVLDAEQPGLALELAINSGTNGQGHVIKQLDVHQANAGSARSLANLLQRIRADSGAVGRQLMELLEDNALRRRLAPHFESDATLWSSKTGTFLNLRHEVGIATPEGHPGFIVVVLSESSVPAYVQPLAEQALGLAARELYDHLRAHG</sequence>
<evidence type="ECO:0000256" key="1">
    <source>
        <dbReference type="ARBA" id="ARBA00009009"/>
    </source>
</evidence>
<protein>
    <recommendedName>
        <fullName evidence="2 5">Beta-lactamase</fullName>
        <ecNumber evidence="2 5">3.5.2.6</ecNumber>
    </recommendedName>
</protein>
<evidence type="ECO:0000313" key="8">
    <source>
        <dbReference type="Proteomes" id="UP001185069"/>
    </source>
</evidence>